<organism evidence="1">
    <name type="scientific">marine metagenome</name>
    <dbReference type="NCBI Taxonomy" id="408172"/>
    <lineage>
        <taxon>unclassified sequences</taxon>
        <taxon>metagenomes</taxon>
        <taxon>ecological metagenomes</taxon>
    </lineage>
</organism>
<name>A0A381VAE7_9ZZZZ</name>
<accession>A0A381VAE7</accession>
<feature type="non-terminal residue" evidence="1">
    <location>
        <position position="23"/>
    </location>
</feature>
<reference evidence="1" key="1">
    <citation type="submission" date="2018-05" db="EMBL/GenBank/DDBJ databases">
        <authorList>
            <person name="Lanie J.A."/>
            <person name="Ng W.-L."/>
            <person name="Kazmierczak K.M."/>
            <person name="Andrzejewski T.M."/>
            <person name="Davidsen T.M."/>
            <person name="Wayne K.J."/>
            <person name="Tettelin H."/>
            <person name="Glass J.I."/>
            <person name="Rusch D."/>
            <person name="Podicherti R."/>
            <person name="Tsui H.-C.T."/>
            <person name="Winkler M.E."/>
        </authorList>
    </citation>
    <scope>NUCLEOTIDE SEQUENCE</scope>
</reference>
<evidence type="ECO:0000313" key="1">
    <source>
        <dbReference type="EMBL" id="SVA37329.1"/>
    </source>
</evidence>
<gene>
    <name evidence="1" type="ORF">METZ01_LOCUS90183</name>
</gene>
<feature type="non-terminal residue" evidence="1">
    <location>
        <position position="1"/>
    </location>
</feature>
<proteinExistence type="predicted"/>
<sequence length="23" mass="2174">VGGGIIGGCLACILGQVGFNIVL</sequence>
<dbReference type="EMBL" id="UINC01008287">
    <property type="protein sequence ID" value="SVA37329.1"/>
    <property type="molecule type" value="Genomic_DNA"/>
</dbReference>
<protein>
    <submittedName>
        <fullName evidence="1">Uncharacterized protein</fullName>
    </submittedName>
</protein>
<dbReference type="AlphaFoldDB" id="A0A381VAE7"/>